<dbReference type="OrthoDB" id="1470350at2759"/>
<gene>
    <name evidence="6" type="ORF">BVC80_1827g101</name>
</gene>
<dbReference type="AlphaFoldDB" id="A0A200QB86"/>
<keyword evidence="7" id="KW-1185">Reference proteome</keyword>
<dbReference type="InterPro" id="IPR001128">
    <property type="entry name" value="Cyt_P450"/>
</dbReference>
<reference evidence="6 7" key="1">
    <citation type="journal article" date="2017" name="Mol. Plant">
        <title>The Genome of Medicinal Plant Macleaya cordata Provides New Insights into Benzylisoquinoline Alkaloids Metabolism.</title>
        <authorList>
            <person name="Liu X."/>
            <person name="Liu Y."/>
            <person name="Huang P."/>
            <person name="Ma Y."/>
            <person name="Qing Z."/>
            <person name="Tang Q."/>
            <person name="Cao H."/>
            <person name="Cheng P."/>
            <person name="Zheng Y."/>
            <person name="Yuan Z."/>
            <person name="Zhou Y."/>
            <person name="Liu J."/>
            <person name="Tang Z."/>
            <person name="Zhuo Y."/>
            <person name="Zhang Y."/>
            <person name="Yu L."/>
            <person name="Huang J."/>
            <person name="Yang P."/>
            <person name="Peng Q."/>
            <person name="Zhang J."/>
            <person name="Jiang W."/>
            <person name="Zhang Z."/>
            <person name="Lin K."/>
            <person name="Ro D.K."/>
            <person name="Chen X."/>
            <person name="Xiong X."/>
            <person name="Shang Y."/>
            <person name="Huang S."/>
            <person name="Zeng J."/>
        </authorList>
    </citation>
    <scope>NUCLEOTIDE SEQUENCE [LARGE SCALE GENOMIC DNA]</scope>
    <source>
        <strain evidence="7">cv. BLH2017</strain>
        <tissue evidence="6">Root</tissue>
    </source>
</reference>
<evidence type="ECO:0000256" key="2">
    <source>
        <dbReference type="ARBA" id="ARBA00022723"/>
    </source>
</evidence>
<dbReference type="PRINTS" id="PR00465">
    <property type="entry name" value="EP450IV"/>
</dbReference>
<dbReference type="InParanoid" id="A0A200QB86"/>
<dbReference type="SUPFAM" id="SSF48264">
    <property type="entry name" value="Cytochrome P450"/>
    <property type="match status" value="1"/>
</dbReference>
<comment type="cofactor">
    <cofactor evidence="5">
        <name>heme</name>
        <dbReference type="ChEBI" id="CHEBI:30413"/>
    </cofactor>
</comment>
<proteinExistence type="inferred from homology"/>
<evidence type="ECO:0000256" key="3">
    <source>
        <dbReference type="ARBA" id="ARBA00023002"/>
    </source>
</evidence>
<dbReference type="Proteomes" id="UP000195402">
    <property type="component" value="Unassembled WGS sequence"/>
</dbReference>
<organism evidence="6 7">
    <name type="scientific">Macleaya cordata</name>
    <name type="common">Five-seeded plume-poppy</name>
    <name type="synonym">Bocconia cordata</name>
    <dbReference type="NCBI Taxonomy" id="56857"/>
    <lineage>
        <taxon>Eukaryota</taxon>
        <taxon>Viridiplantae</taxon>
        <taxon>Streptophyta</taxon>
        <taxon>Embryophyta</taxon>
        <taxon>Tracheophyta</taxon>
        <taxon>Spermatophyta</taxon>
        <taxon>Magnoliopsida</taxon>
        <taxon>Ranunculales</taxon>
        <taxon>Papaveraceae</taxon>
        <taxon>Papaveroideae</taxon>
        <taxon>Macleaya</taxon>
    </lineage>
</organism>
<dbReference type="Gene3D" id="1.10.630.10">
    <property type="entry name" value="Cytochrome P450"/>
    <property type="match status" value="1"/>
</dbReference>
<keyword evidence="3" id="KW-0560">Oxidoreductase</keyword>
<dbReference type="EMBL" id="MVGT01002446">
    <property type="protein sequence ID" value="OVA07731.1"/>
    <property type="molecule type" value="Genomic_DNA"/>
</dbReference>
<name>A0A200QB86_MACCD</name>
<evidence type="ECO:0000256" key="1">
    <source>
        <dbReference type="ARBA" id="ARBA00010617"/>
    </source>
</evidence>
<keyword evidence="5" id="KW-0349">Heme</keyword>
<accession>A0A200QB86</accession>
<dbReference type="OMA" id="PRLWHAK"/>
<keyword evidence="4 5" id="KW-0408">Iron</keyword>
<dbReference type="STRING" id="56857.A0A200QB86"/>
<comment type="caution">
    <text evidence="6">The sequence shown here is derived from an EMBL/GenBank/DDBJ whole genome shotgun (WGS) entry which is preliminary data.</text>
</comment>
<dbReference type="PANTHER" id="PTHR24296">
    <property type="entry name" value="CYTOCHROME P450"/>
    <property type="match status" value="1"/>
</dbReference>
<protein>
    <submittedName>
        <fullName evidence="6">Cytochrome P450</fullName>
    </submittedName>
</protein>
<comment type="similarity">
    <text evidence="1">Belongs to the cytochrome P450 family.</text>
</comment>
<dbReference type="GO" id="GO:0016705">
    <property type="term" value="F:oxidoreductase activity, acting on paired donors, with incorporation or reduction of molecular oxygen"/>
    <property type="evidence" value="ECO:0007669"/>
    <property type="project" value="InterPro"/>
</dbReference>
<dbReference type="InterPro" id="IPR036396">
    <property type="entry name" value="Cyt_P450_sf"/>
</dbReference>
<evidence type="ECO:0000256" key="4">
    <source>
        <dbReference type="ARBA" id="ARBA00023004"/>
    </source>
</evidence>
<keyword evidence="2 5" id="KW-0479">Metal-binding</keyword>
<evidence type="ECO:0000313" key="7">
    <source>
        <dbReference type="Proteomes" id="UP000195402"/>
    </source>
</evidence>
<dbReference type="InterPro" id="IPR002403">
    <property type="entry name" value="Cyt_P450_E_grp-IV"/>
</dbReference>
<dbReference type="GO" id="GO:0005506">
    <property type="term" value="F:iron ion binding"/>
    <property type="evidence" value="ECO:0007669"/>
    <property type="project" value="InterPro"/>
</dbReference>
<dbReference type="GO" id="GO:0004497">
    <property type="term" value="F:monooxygenase activity"/>
    <property type="evidence" value="ECO:0007669"/>
    <property type="project" value="InterPro"/>
</dbReference>
<dbReference type="GO" id="GO:0020037">
    <property type="term" value="F:heme binding"/>
    <property type="evidence" value="ECO:0007669"/>
    <property type="project" value="InterPro"/>
</dbReference>
<evidence type="ECO:0000256" key="5">
    <source>
        <dbReference type="PIRSR" id="PIRSR602403-1"/>
    </source>
</evidence>
<dbReference type="Pfam" id="PF00067">
    <property type="entry name" value="p450"/>
    <property type="match status" value="1"/>
</dbReference>
<feature type="binding site" description="axial binding residue" evidence="5">
    <location>
        <position position="190"/>
    </location>
    <ligand>
        <name>heme</name>
        <dbReference type="ChEBI" id="CHEBI:30413"/>
    </ligand>
    <ligandPart>
        <name>Fe</name>
        <dbReference type="ChEBI" id="CHEBI:18248"/>
    </ligandPart>
</feature>
<dbReference type="GO" id="GO:0033075">
    <property type="term" value="P:isoquinoline alkaloid biosynthetic process"/>
    <property type="evidence" value="ECO:0007669"/>
    <property type="project" value="UniProtKB-ARBA"/>
</dbReference>
<sequence>MAFMDFLCNHPISSIVIVMDSMFKVGFGVKVDSLHQSSEEWTSFTKAFDDCKMEQGPSSDNSNEKIVQEVKEATKLKDDTSFNEFVEHVDEETLDKMQYLHAALSETLRLYPPVPADAKFCFSDDTLPDGFSVRGGDQVCYTPYAMGRLDFLWGDDAKFFRPERWLDENGFFRPENPFKFSAFQGGPRICLGKDFAYRQMKIFSAIMLGRFVFKLSDKKKPINYKTMLTLQIDGGLHLLAFHRLL</sequence>
<evidence type="ECO:0000313" key="6">
    <source>
        <dbReference type="EMBL" id="OVA07731.1"/>
    </source>
</evidence>